<sequence>MQQGDEGHGEGAAKAPGFAGGGSPAP</sequence>
<name>A0A0A9BQH8_ARUDO</name>
<evidence type="ECO:0000256" key="1">
    <source>
        <dbReference type="SAM" id="MobiDB-lite"/>
    </source>
</evidence>
<reference evidence="2" key="2">
    <citation type="journal article" date="2015" name="Data Brief">
        <title>Shoot transcriptome of the giant reed, Arundo donax.</title>
        <authorList>
            <person name="Barrero R.A."/>
            <person name="Guerrero F.D."/>
            <person name="Moolhuijzen P."/>
            <person name="Goolsby J.A."/>
            <person name="Tidwell J."/>
            <person name="Bellgard S.E."/>
            <person name="Bellgard M.I."/>
        </authorList>
    </citation>
    <scope>NUCLEOTIDE SEQUENCE</scope>
    <source>
        <tissue evidence="2">Shoot tissue taken approximately 20 cm above the soil surface</tissue>
    </source>
</reference>
<proteinExistence type="predicted"/>
<accession>A0A0A9BQH8</accession>
<feature type="region of interest" description="Disordered" evidence="1">
    <location>
        <begin position="1"/>
        <end position="26"/>
    </location>
</feature>
<reference evidence="2" key="1">
    <citation type="submission" date="2014-09" db="EMBL/GenBank/DDBJ databases">
        <authorList>
            <person name="Magalhaes I.L.F."/>
            <person name="Oliveira U."/>
            <person name="Santos F.R."/>
            <person name="Vidigal T.H.D.A."/>
            <person name="Brescovit A.D."/>
            <person name="Santos A.J."/>
        </authorList>
    </citation>
    <scope>NUCLEOTIDE SEQUENCE</scope>
    <source>
        <tissue evidence="2">Shoot tissue taken approximately 20 cm above the soil surface</tissue>
    </source>
</reference>
<dbReference type="AlphaFoldDB" id="A0A0A9BQH8"/>
<dbReference type="EMBL" id="GBRH01234420">
    <property type="protein sequence ID" value="JAD63475.1"/>
    <property type="molecule type" value="Transcribed_RNA"/>
</dbReference>
<feature type="compositionally biased region" description="Basic and acidic residues" evidence="1">
    <location>
        <begin position="1"/>
        <end position="11"/>
    </location>
</feature>
<evidence type="ECO:0000313" key="2">
    <source>
        <dbReference type="EMBL" id="JAD63475.1"/>
    </source>
</evidence>
<organism evidence="2">
    <name type="scientific">Arundo donax</name>
    <name type="common">Giant reed</name>
    <name type="synonym">Donax arundinaceus</name>
    <dbReference type="NCBI Taxonomy" id="35708"/>
    <lineage>
        <taxon>Eukaryota</taxon>
        <taxon>Viridiplantae</taxon>
        <taxon>Streptophyta</taxon>
        <taxon>Embryophyta</taxon>
        <taxon>Tracheophyta</taxon>
        <taxon>Spermatophyta</taxon>
        <taxon>Magnoliopsida</taxon>
        <taxon>Liliopsida</taxon>
        <taxon>Poales</taxon>
        <taxon>Poaceae</taxon>
        <taxon>PACMAD clade</taxon>
        <taxon>Arundinoideae</taxon>
        <taxon>Arundineae</taxon>
        <taxon>Arundo</taxon>
    </lineage>
</organism>
<protein>
    <submittedName>
        <fullName evidence="2">Uncharacterized protein</fullName>
    </submittedName>
</protein>